<dbReference type="KEGG" id="hir:HETIRDRAFT_157811"/>
<feature type="non-terminal residue" evidence="2">
    <location>
        <position position="1"/>
    </location>
</feature>
<gene>
    <name evidence="2" type="ORF">HETIRDRAFT_157811</name>
</gene>
<evidence type="ECO:0000313" key="3">
    <source>
        <dbReference type="Proteomes" id="UP000030671"/>
    </source>
</evidence>
<dbReference type="Proteomes" id="UP000030671">
    <property type="component" value="Unassembled WGS sequence"/>
</dbReference>
<keyword evidence="3" id="KW-1185">Reference proteome</keyword>
<evidence type="ECO:0000313" key="2">
    <source>
        <dbReference type="EMBL" id="ETW82471.1"/>
    </source>
</evidence>
<dbReference type="HOGENOM" id="CLU_2339133_0_0_1"/>
<proteinExistence type="predicted"/>
<sequence length="98" mass="10927">RISSTRRIRSPVGPTDARSTANHINACASPRERARALKPSSTRPFAPWFPRCPLIPLPSSCIITRTHARSTSRPHVTFSPRPLSSFLIVLSYLRPLNP</sequence>
<name>W4KBM9_HETIT</name>
<accession>W4KBM9</accession>
<feature type="region of interest" description="Disordered" evidence="1">
    <location>
        <begin position="1"/>
        <end position="21"/>
    </location>
</feature>
<organism evidence="2 3">
    <name type="scientific">Heterobasidion irregulare (strain TC 32-1)</name>
    <dbReference type="NCBI Taxonomy" id="747525"/>
    <lineage>
        <taxon>Eukaryota</taxon>
        <taxon>Fungi</taxon>
        <taxon>Dikarya</taxon>
        <taxon>Basidiomycota</taxon>
        <taxon>Agaricomycotina</taxon>
        <taxon>Agaricomycetes</taxon>
        <taxon>Russulales</taxon>
        <taxon>Bondarzewiaceae</taxon>
        <taxon>Heterobasidion</taxon>
        <taxon>Heterobasidion annosum species complex</taxon>
    </lineage>
</organism>
<dbReference type="GeneID" id="20667753"/>
<evidence type="ECO:0000256" key="1">
    <source>
        <dbReference type="SAM" id="MobiDB-lite"/>
    </source>
</evidence>
<reference evidence="2 3" key="1">
    <citation type="journal article" date="2012" name="New Phytol.">
        <title>Insight into trade-off between wood decay and parasitism from the genome of a fungal forest pathogen.</title>
        <authorList>
            <person name="Olson A."/>
            <person name="Aerts A."/>
            <person name="Asiegbu F."/>
            <person name="Belbahri L."/>
            <person name="Bouzid O."/>
            <person name="Broberg A."/>
            <person name="Canback B."/>
            <person name="Coutinho P.M."/>
            <person name="Cullen D."/>
            <person name="Dalman K."/>
            <person name="Deflorio G."/>
            <person name="van Diepen L.T."/>
            <person name="Dunand C."/>
            <person name="Duplessis S."/>
            <person name="Durling M."/>
            <person name="Gonthier P."/>
            <person name="Grimwood J."/>
            <person name="Fossdal C.G."/>
            <person name="Hansson D."/>
            <person name="Henrissat B."/>
            <person name="Hietala A."/>
            <person name="Himmelstrand K."/>
            <person name="Hoffmeister D."/>
            <person name="Hogberg N."/>
            <person name="James T.Y."/>
            <person name="Karlsson M."/>
            <person name="Kohler A."/>
            <person name="Kues U."/>
            <person name="Lee Y.H."/>
            <person name="Lin Y.C."/>
            <person name="Lind M."/>
            <person name="Lindquist E."/>
            <person name="Lombard V."/>
            <person name="Lucas S."/>
            <person name="Lunden K."/>
            <person name="Morin E."/>
            <person name="Murat C."/>
            <person name="Park J."/>
            <person name="Raffaello T."/>
            <person name="Rouze P."/>
            <person name="Salamov A."/>
            <person name="Schmutz J."/>
            <person name="Solheim H."/>
            <person name="Stahlberg J."/>
            <person name="Velez H."/>
            <person name="de Vries R.P."/>
            <person name="Wiebenga A."/>
            <person name="Woodward S."/>
            <person name="Yakovlev I."/>
            <person name="Garbelotto M."/>
            <person name="Martin F."/>
            <person name="Grigoriev I.V."/>
            <person name="Stenlid J."/>
        </authorList>
    </citation>
    <scope>NUCLEOTIDE SEQUENCE [LARGE SCALE GENOMIC DNA]</scope>
    <source>
        <strain evidence="2 3">TC 32-1</strain>
    </source>
</reference>
<dbReference type="InParanoid" id="W4KBM9"/>
<protein>
    <submittedName>
        <fullName evidence="2">Uncharacterized protein</fullName>
    </submittedName>
</protein>
<dbReference type="EMBL" id="KI925457">
    <property type="protein sequence ID" value="ETW82471.1"/>
    <property type="molecule type" value="Genomic_DNA"/>
</dbReference>
<dbReference type="AlphaFoldDB" id="W4KBM9"/>
<dbReference type="RefSeq" id="XP_009544831.1">
    <property type="nucleotide sequence ID" value="XM_009546536.1"/>
</dbReference>